<accession>A0A1M4TGC8</accession>
<dbReference type="GO" id="GO:0004124">
    <property type="term" value="F:cysteine synthase activity"/>
    <property type="evidence" value="ECO:0007669"/>
    <property type="project" value="TreeGrafter"/>
</dbReference>
<dbReference type="PANTHER" id="PTHR43797:SF3">
    <property type="entry name" value="O-ACETYLHOMOSERINE SULFHYDRYLASE"/>
    <property type="match status" value="1"/>
</dbReference>
<dbReference type="InterPro" id="IPR015422">
    <property type="entry name" value="PyrdxlP-dep_Trfase_small"/>
</dbReference>
<dbReference type="NCBIfam" id="TIGR01326">
    <property type="entry name" value="OAH_OAS_sulfhy"/>
    <property type="match status" value="1"/>
</dbReference>
<proteinExistence type="inferred from homology"/>
<dbReference type="Proteomes" id="UP000184114">
    <property type="component" value="Unassembled WGS sequence"/>
</dbReference>
<dbReference type="InterPro" id="IPR015424">
    <property type="entry name" value="PyrdxlP-dep_Trfase"/>
</dbReference>
<dbReference type="InterPro" id="IPR006235">
    <property type="entry name" value="OAc-hSer/O-AcSer_sulfhydrylase"/>
</dbReference>
<comment type="similarity">
    <text evidence="2 6">Belongs to the trans-sulfuration enzymes family.</text>
</comment>
<evidence type="ECO:0000256" key="6">
    <source>
        <dbReference type="RuleBase" id="RU362118"/>
    </source>
</evidence>
<protein>
    <submittedName>
        <fullName evidence="7">O-acetylhomoserine sulfhydrylase</fullName>
    </submittedName>
</protein>
<keyword evidence="8" id="KW-1185">Reference proteome</keyword>
<gene>
    <name evidence="7" type="ORF">SAMN02745784_00659</name>
</gene>
<dbReference type="EMBL" id="FQTY01000002">
    <property type="protein sequence ID" value="SHE43394.1"/>
    <property type="molecule type" value="Genomic_DNA"/>
</dbReference>
<name>A0A1M4TGC8_9FIRM</name>
<dbReference type="AlphaFoldDB" id="A0A1M4TGC8"/>
<organism evidence="7 8">
    <name type="scientific">Tissierella praeacuta DSM 18095</name>
    <dbReference type="NCBI Taxonomy" id="1123404"/>
    <lineage>
        <taxon>Bacteria</taxon>
        <taxon>Bacillati</taxon>
        <taxon>Bacillota</taxon>
        <taxon>Tissierellia</taxon>
        <taxon>Tissierellales</taxon>
        <taxon>Tissierellaceae</taxon>
        <taxon>Tissierella</taxon>
    </lineage>
</organism>
<dbReference type="STRING" id="1123404.SAMN02745784_00659"/>
<dbReference type="SUPFAM" id="SSF53383">
    <property type="entry name" value="PLP-dependent transferases"/>
    <property type="match status" value="1"/>
</dbReference>
<dbReference type="Gene3D" id="3.40.640.10">
    <property type="entry name" value="Type I PLP-dependent aspartate aminotransferase-like (Major domain)"/>
    <property type="match status" value="1"/>
</dbReference>
<dbReference type="GO" id="GO:0071269">
    <property type="term" value="P:L-homocysteine biosynthetic process"/>
    <property type="evidence" value="ECO:0007669"/>
    <property type="project" value="TreeGrafter"/>
</dbReference>
<dbReference type="GO" id="GO:0005737">
    <property type="term" value="C:cytoplasm"/>
    <property type="evidence" value="ECO:0007669"/>
    <property type="project" value="TreeGrafter"/>
</dbReference>
<evidence type="ECO:0000313" key="8">
    <source>
        <dbReference type="Proteomes" id="UP000184114"/>
    </source>
</evidence>
<evidence type="ECO:0000256" key="3">
    <source>
        <dbReference type="ARBA" id="ARBA00022679"/>
    </source>
</evidence>
<evidence type="ECO:0000256" key="1">
    <source>
        <dbReference type="ARBA" id="ARBA00001933"/>
    </source>
</evidence>
<comment type="cofactor">
    <cofactor evidence="1 6">
        <name>pyridoxal 5'-phosphate</name>
        <dbReference type="ChEBI" id="CHEBI:597326"/>
    </cofactor>
</comment>
<feature type="modified residue" description="N6-(pyridoxal phosphate)lysine" evidence="5">
    <location>
        <position position="204"/>
    </location>
</feature>
<dbReference type="GO" id="GO:0003961">
    <property type="term" value="F:O-acetylhomoserine aminocarboxypropyltransferase activity"/>
    <property type="evidence" value="ECO:0007669"/>
    <property type="project" value="TreeGrafter"/>
</dbReference>
<dbReference type="Pfam" id="PF01053">
    <property type="entry name" value="Cys_Met_Meta_PP"/>
    <property type="match status" value="1"/>
</dbReference>
<sequence length="420" mass="46416">MKKETICVHGGYNPRSGEPRVFPIIQSTTYKYEDPDYLADLFDLKQEGHMYSRISNPTVAALEEKVSILEGGVGAVAVASGQSATLIAILNICKSGDHILASSNIYGGTFTLLSVTLKKLGIDVTFVNQNLELEELIKYVRPNTRAIFAETISNPSPQVLDFKKFSNLAKKVDLPLIIDNTFPTPYLCTPFEYGANIIIHSATKYLDGHATSVGGVIVDGGNYNWDNGKFKELTEPDPAYHGIQYVKEFKEKAYITKARVQLLRDLGNCLSPFNAFLINLGIETLHLRIKRHSDNALALAKYLEFHPKISWVNYPKLESNNNYKLAEKYLPLGASGILAFGIKGGKEAAKEFIKNIKLTGLVIHLGEVRTSILHPATTTHRQLSDEELELAGISGDMIRVSVGIENIEDIIKDFETALGN</sequence>
<keyword evidence="4 5" id="KW-0663">Pyridoxal phosphate</keyword>
<evidence type="ECO:0000256" key="4">
    <source>
        <dbReference type="ARBA" id="ARBA00022898"/>
    </source>
</evidence>
<dbReference type="InterPro" id="IPR000277">
    <property type="entry name" value="Cys/Met-Metab_PyrdxlP-dep_enz"/>
</dbReference>
<dbReference type="PANTHER" id="PTHR43797">
    <property type="entry name" value="HOMOCYSTEINE/CYSTEINE SYNTHASE"/>
    <property type="match status" value="1"/>
</dbReference>
<evidence type="ECO:0000256" key="5">
    <source>
        <dbReference type="PIRSR" id="PIRSR001434-2"/>
    </source>
</evidence>
<keyword evidence="3" id="KW-0808">Transferase</keyword>
<dbReference type="GO" id="GO:0019346">
    <property type="term" value="P:transsulfuration"/>
    <property type="evidence" value="ECO:0007669"/>
    <property type="project" value="InterPro"/>
</dbReference>
<dbReference type="InterPro" id="IPR015421">
    <property type="entry name" value="PyrdxlP-dep_Trfase_major"/>
</dbReference>
<evidence type="ECO:0000313" key="7">
    <source>
        <dbReference type="EMBL" id="SHE43394.1"/>
    </source>
</evidence>
<dbReference type="PIRSF" id="PIRSF001434">
    <property type="entry name" value="CGS"/>
    <property type="match status" value="1"/>
</dbReference>
<dbReference type="GO" id="GO:0030170">
    <property type="term" value="F:pyridoxal phosphate binding"/>
    <property type="evidence" value="ECO:0007669"/>
    <property type="project" value="InterPro"/>
</dbReference>
<dbReference type="CDD" id="cd00614">
    <property type="entry name" value="CGS_like"/>
    <property type="match status" value="1"/>
</dbReference>
<reference evidence="8" key="1">
    <citation type="submission" date="2016-11" db="EMBL/GenBank/DDBJ databases">
        <authorList>
            <person name="Varghese N."/>
            <person name="Submissions S."/>
        </authorList>
    </citation>
    <scope>NUCLEOTIDE SEQUENCE [LARGE SCALE GENOMIC DNA]</scope>
    <source>
        <strain evidence="8">DSM 18095</strain>
    </source>
</reference>
<dbReference type="FunFam" id="3.40.640.10:FF:000035">
    <property type="entry name" value="O-succinylhomoserine sulfhydrylase"/>
    <property type="match status" value="1"/>
</dbReference>
<dbReference type="GeneID" id="90996490"/>
<dbReference type="RefSeq" id="WP_072973099.1">
    <property type="nucleotide sequence ID" value="NZ_FQTY01000002.1"/>
</dbReference>
<dbReference type="GO" id="GO:0006535">
    <property type="term" value="P:cysteine biosynthetic process from serine"/>
    <property type="evidence" value="ECO:0007669"/>
    <property type="project" value="TreeGrafter"/>
</dbReference>
<evidence type="ECO:0000256" key="2">
    <source>
        <dbReference type="ARBA" id="ARBA00009077"/>
    </source>
</evidence>
<dbReference type="Gene3D" id="3.90.1150.10">
    <property type="entry name" value="Aspartate Aminotransferase, domain 1"/>
    <property type="match status" value="1"/>
</dbReference>